<feature type="chain" id="PRO_5042207246" evidence="1">
    <location>
        <begin position="21"/>
        <end position="107"/>
    </location>
</feature>
<sequence length="107" mass="10990">MQSNGVFITSILASASLAMSATITGWDGANCSGTQGQRFSVSSEECFTLGGGSTKAISYSDVPGQIQFYKSGGDHDACTNGAFLIRIGGSDCATAPDGFNWESVAVF</sequence>
<dbReference type="EMBL" id="JARJCW010000003">
    <property type="protein sequence ID" value="KAJ7226699.1"/>
    <property type="molecule type" value="Genomic_DNA"/>
</dbReference>
<organism evidence="2 3">
    <name type="scientific">Mycena pura</name>
    <dbReference type="NCBI Taxonomy" id="153505"/>
    <lineage>
        <taxon>Eukaryota</taxon>
        <taxon>Fungi</taxon>
        <taxon>Dikarya</taxon>
        <taxon>Basidiomycota</taxon>
        <taxon>Agaricomycotina</taxon>
        <taxon>Agaricomycetes</taxon>
        <taxon>Agaricomycetidae</taxon>
        <taxon>Agaricales</taxon>
        <taxon>Marasmiineae</taxon>
        <taxon>Mycenaceae</taxon>
        <taxon>Mycena</taxon>
    </lineage>
</organism>
<reference evidence="2" key="1">
    <citation type="submission" date="2023-03" db="EMBL/GenBank/DDBJ databases">
        <title>Massive genome expansion in bonnet fungi (Mycena s.s.) driven by repeated elements and novel gene families across ecological guilds.</title>
        <authorList>
            <consortium name="Lawrence Berkeley National Laboratory"/>
            <person name="Harder C.B."/>
            <person name="Miyauchi S."/>
            <person name="Viragh M."/>
            <person name="Kuo A."/>
            <person name="Thoen E."/>
            <person name="Andreopoulos B."/>
            <person name="Lu D."/>
            <person name="Skrede I."/>
            <person name="Drula E."/>
            <person name="Henrissat B."/>
            <person name="Morin E."/>
            <person name="Kohler A."/>
            <person name="Barry K."/>
            <person name="LaButti K."/>
            <person name="Morin E."/>
            <person name="Salamov A."/>
            <person name="Lipzen A."/>
            <person name="Mereny Z."/>
            <person name="Hegedus B."/>
            <person name="Baldrian P."/>
            <person name="Stursova M."/>
            <person name="Weitz H."/>
            <person name="Taylor A."/>
            <person name="Grigoriev I.V."/>
            <person name="Nagy L.G."/>
            <person name="Martin F."/>
            <person name="Kauserud H."/>
        </authorList>
    </citation>
    <scope>NUCLEOTIDE SEQUENCE</scope>
    <source>
        <strain evidence="2">9144</strain>
    </source>
</reference>
<feature type="signal peptide" evidence="1">
    <location>
        <begin position="1"/>
        <end position="20"/>
    </location>
</feature>
<evidence type="ECO:0000256" key="1">
    <source>
        <dbReference type="SAM" id="SignalP"/>
    </source>
</evidence>
<evidence type="ECO:0000313" key="2">
    <source>
        <dbReference type="EMBL" id="KAJ7226699.1"/>
    </source>
</evidence>
<accession>A0AAD6YQK2</accession>
<dbReference type="AlphaFoldDB" id="A0AAD6YQK2"/>
<dbReference type="Proteomes" id="UP001219525">
    <property type="component" value="Unassembled WGS sequence"/>
</dbReference>
<keyword evidence="1" id="KW-0732">Signal</keyword>
<name>A0AAD6YQK2_9AGAR</name>
<gene>
    <name evidence="2" type="ORF">GGX14DRAFT_417157</name>
</gene>
<evidence type="ECO:0000313" key="3">
    <source>
        <dbReference type="Proteomes" id="UP001219525"/>
    </source>
</evidence>
<protein>
    <submittedName>
        <fullName evidence="2">Uncharacterized protein</fullName>
    </submittedName>
</protein>
<keyword evidence="3" id="KW-1185">Reference proteome</keyword>
<proteinExistence type="predicted"/>
<comment type="caution">
    <text evidence="2">The sequence shown here is derived from an EMBL/GenBank/DDBJ whole genome shotgun (WGS) entry which is preliminary data.</text>
</comment>